<reference evidence="2 3" key="1">
    <citation type="submission" date="2018-03" db="EMBL/GenBank/DDBJ databases">
        <title>Blue discolouration in mozzarella cheese caused by Pseudomonas fluorescens.</title>
        <authorList>
            <person name="Chiesa F."/>
            <person name="Dalmasso A."/>
            <person name="Lomonaco S."/>
        </authorList>
    </citation>
    <scope>NUCLEOTIDE SEQUENCE [LARGE SCALE GENOMIC DNA]</scope>
    <source>
        <strain evidence="2 3">11293</strain>
    </source>
</reference>
<dbReference type="EMBL" id="PVUH01000027">
    <property type="protein sequence ID" value="PRW84909.1"/>
    <property type="molecule type" value="Genomic_DNA"/>
</dbReference>
<dbReference type="InterPro" id="IPR035994">
    <property type="entry name" value="Nucleoside_phosphorylase_sf"/>
</dbReference>
<dbReference type="InterPro" id="IPR011006">
    <property type="entry name" value="CheY-like_superfamily"/>
</dbReference>
<dbReference type="SUPFAM" id="SSF52172">
    <property type="entry name" value="CheY-like"/>
    <property type="match status" value="1"/>
</dbReference>
<dbReference type="Pfam" id="PF01048">
    <property type="entry name" value="PNP_UDP_1"/>
    <property type="match status" value="1"/>
</dbReference>
<dbReference type="PANTHER" id="PTHR46832">
    <property type="entry name" value="5'-METHYLTHIOADENOSINE/S-ADENOSYLHOMOCYSTEINE NUCLEOSIDASE"/>
    <property type="match status" value="1"/>
</dbReference>
<dbReference type="GO" id="GO:0008930">
    <property type="term" value="F:methylthioadenosine nucleosidase activity"/>
    <property type="evidence" value="ECO:0007669"/>
    <property type="project" value="TreeGrafter"/>
</dbReference>
<sequence length="380" mass="42165">MKILLIEDNPGKAGCITDHLIVKGVPPADIIHAQNMTDFAAFLNHEIGLFIIDFKLPSYDGGTAIPNGKAILEAIIKSGKNDALMIAISSYPVDFPEVREQFEAHGCILSDFKNSDSWKSTLDHLLTQLKKSFRFDFLIFCALKEERKPYATFVNGRGVNRGGVTCWDFEISGKRGSIIQMPQMGLVNAAITAATCIDRYKPKIIAMSGICGGFKDQTELGQLLVSKMVYEYQSGKWSDEGFQNEPYQVPTDSHFLGHIESLLDDENLLEELEKKFRGDRPTKYTAPATAIFTSGSAVIADSKYISQIEKFHRKVQGLDMEIFAVQRAAELSSVKPICLCAKTVVDLCNAEKSDKIHAYGAFVSARFVLMGLETFFKSEV</sequence>
<proteinExistence type="predicted"/>
<organism evidence="2 3">
    <name type="scientific">Pseudomonas fluorescens</name>
    <dbReference type="NCBI Taxonomy" id="294"/>
    <lineage>
        <taxon>Bacteria</taxon>
        <taxon>Pseudomonadati</taxon>
        <taxon>Pseudomonadota</taxon>
        <taxon>Gammaproteobacteria</taxon>
        <taxon>Pseudomonadales</taxon>
        <taxon>Pseudomonadaceae</taxon>
        <taxon>Pseudomonas</taxon>
    </lineage>
</organism>
<dbReference type="Gene3D" id="3.40.50.1580">
    <property type="entry name" value="Nucleoside phosphorylase domain"/>
    <property type="match status" value="1"/>
</dbReference>
<dbReference type="GO" id="GO:0008782">
    <property type="term" value="F:adenosylhomocysteine nucleosidase activity"/>
    <property type="evidence" value="ECO:0007669"/>
    <property type="project" value="TreeGrafter"/>
</dbReference>
<name>A0A2T0HP86_PSEFL</name>
<protein>
    <submittedName>
        <fullName evidence="2">Nucleoside phosphorylase</fullName>
    </submittedName>
</protein>
<feature type="domain" description="Nucleoside phosphorylase" evidence="1">
    <location>
        <begin position="138"/>
        <end position="347"/>
    </location>
</feature>
<evidence type="ECO:0000259" key="1">
    <source>
        <dbReference type="Pfam" id="PF01048"/>
    </source>
</evidence>
<dbReference type="SUPFAM" id="SSF53167">
    <property type="entry name" value="Purine and uridine phosphorylases"/>
    <property type="match status" value="1"/>
</dbReference>
<evidence type="ECO:0000313" key="2">
    <source>
        <dbReference type="EMBL" id="PRW84909.1"/>
    </source>
</evidence>
<dbReference type="Proteomes" id="UP000239731">
    <property type="component" value="Unassembled WGS sequence"/>
</dbReference>
<comment type="caution">
    <text evidence="2">The sequence shown here is derived from an EMBL/GenBank/DDBJ whole genome shotgun (WGS) entry which is preliminary data.</text>
</comment>
<accession>A0A2T0HP86</accession>
<dbReference type="GO" id="GO:0019284">
    <property type="term" value="P:L-methionine salvage from S-adenosylmethionine"/>
    <property type="evidence" value="ECO:0007669"/>
    <property type="project" value="TreeGrafter"/>
</dbReference>
<dbReference type="InterPro" id="IPR000845">
    <property type="entry name" value="Nucleoside_phosphorylase_d"/>
</dbReference>
<dbReference type="GO" id="GO:0005829">
    <property type="term" value="C:cytosol"/>
    <property type="evidence" value="ECO:0007669"/>
    <property type="project" value="TreeGrafter"/>
</dbReference>
<dbReference type="RefSeq" id="WP_106118560.1">
    <property type="nucleotide sequence ID" value="NZ_PVUH01000027.1"/>
</dbReference>
<dbReference type="GO" id="GO:0009116">
    <property type="term" value="P:nucleoside metabolic process"/>
    <property type="evidence" value="ECO:0007669"/>
    <property type="project" value="InterPro"/>
</dbReference>
<evidence type="ECO:0000313" key="3">
    <source>
        <dbReference type="Proteomes" id="UP000239731"/>
    </source>
</evidence>
<dbReference type="AlphaFoldDB" id="A0A2T0HP86"/>
<gene>
    <name evidence="2" type="ORF">C7A10_27885</name>
</gene>
<dbReference type="PANTHER" id="PTHR46832:SF1">
    <property type="entry name" value="5'-METHYLTHIOADENOSINE_S-ADENOSYLHOMOCYSTEINE NUCLEOSIDASE"/>
    <property type="match status" value="1"/>
</dbReference>